<name>A0A0N1HZG9_LEPSE</name>
<dbReference type="Proteomes" id="UP000038009">
    <property type="component" value="Unassembled WGS sequence"/>
</dbReference>
<organism evidence="1 2">
    <name type="scientific">Leptomonas seymouri</name>
    <dbReference type="NCBI Taxonomy" id="5684"/>
    <lineage>
        <taxon>Eukaryota</taxon>
        <taxon>Discoba</taxon>
        <taxon>Euglenozoa</taxon>
        <taxon>Kinetoplastea</taxon>
        <taxon>Metakinetoplastina</taxon>
        <taxon>Trypanosomatida</taxon>
        <taxon>Trypanosomatidae</taxon>
        <taxon>Leishmaniinae</taxon>
        <taxon>Leptomonas</taxon>
    </lineage>
</organism>
<dbReference type="AlphaFoldDB" id="A0A0N1HZG9"/>
<sequence>MVHGKQPHVIGALKIRKGVFASLHLLIAKRRTRLRLLCFHRNVLHRLARRFGAVPRDGEVAKEVSWDSAEKQLLECGERVILLLHKTLPAAVFFDDRVAQSVEVQPRVATRFLKVLTEAALNSIEPLPQLPLLVAHFLKGGVREGAGRAVCAEGHGARRHGGEPHRRLLLVQGERARVREGGGPIPGRLLVGDHDGSNMKHVLKGYLRLRLDLPPVAHLFSLYIKQPLGKRRHSRRQLRIALRKARRDQRHRLNIC</sequence>
<proteinExistence type="predicted"/>
<evidence type="ECO:0000313" key="1">
    <source>
        <dbReference type="EMBL" id="KPI87432.1"/>
    </source>
</evidence>
<keyword evidence="2" id="KW-1185">Reference proteome</keyword>
<gene>
    <name evidence="1" type="ORF">ABL78_3516</name>
</gene>
<protein>
    <submittedName>
        <fullName evidence="1">Uncharacterized protein</fullName>
    </submittedName>
</protein>
<comment type="caution">
    <text evidence="1">The sequence shown here is derived from an EMBL/GenBank/DDBJ whole genome shotgun (WGS) entry which is preliminary data.</text>
</comment>
<dbReference type="VEuPathDB" id="TriTrypDB:Lsey_0089_0320"/>
<dbReference type="EMBL" id="LJSK01000089">
    <property type="protein sequence ID" value="KPI87432.1"/>
    <property type="molecule type" value="Genomic_DNA"/>
</dbReference>
<reference evidence="1 2" key="1">
    <citation type="journal article" date="2015" name="PLoS Pathog.">
        <title>Leptomonas seymouri: Adaptations to the Dixenous Life Cycle Analyzed by Genome Sequencing, Transcriptome Profiling and Co-infection with Leishmania donovani.</title>
        <authorList>
            <person name="Kraeva N."/>
            <person name="Butenko A."/>
            <person name="Hlavacova J."/>
            <person name="Kostygov A."/>
            <person name="Myskova J."/>
            <person name="Grybchuk D."/>
            <person name="Lestinova T."/>
            <person name="Votypka J."/>
            <person name="Volf P."/>
            <person name="Opperdoes F."/>
            <person name="Flegontov P."/>
            <person name="Lukes J."/>
            <person name="Yurchenko V."/>
        </authorList>
    </citation>
    <scope>NUCLEOTIDE SEQUENCE [LARGE SCALE GENOMIC DNA]</scope>
    <source>
        <strain evidence="1 2">ATCC 30220</strain>
    </source>
</reference>
<accession>A0A0N1HZG9</accession>
<evidence type="ECO:0000313" key="2">
    <source>
        <dbReference type="Proteomes" id="UP000038009"/>
    </source>
</evidence>